<sequence length="217" mass="25590">MKIKELIIFTNKLEFQIDFYATILELPIVISTPEFTSFRVGKSLLTFKYKKHITPYHFAFNIPSNKEKEALEWLKERVDVLCFEDNEIQDFYSWNSKAIYFYDIDKNIVEFISRKNMNLISETKFSSKQLYSISEIGISSNNIERTVNKLNTFEAIKIYSGDMEQFCALGDEDGLFIIANNKLRKWFPTGDEIYQSDFIVKGDFNFEFKKGEIIEIM</sequence>
<accession>A0ABW2Z2G3</accession>
<comment type="caution">
    <text evidence="1">The sequence shown here is derived from an EMBL/GenBank/DDBJ whole genome shotgun (WGS) entry which is preliminary data.</text>
</comment>
<proteinExistence type="predicted"/>
<dbReference type="EMBL" id="JBHTIC010000005">
    <property type="protein sequence ID" value="MFD0760997.1"/>
    <property type="molecule type" value="Genomic_DNA"/>
</dbReference>
<evidence type="ECO:0000313" key="2">
    <source>
        <dbReference type="Proteomes" id="UP001597032"/>
    </source>
</evidence>
<evidence type="ECO:0000313" key="1">
    <source>
        <dbReference type="EMBL" id="MFD0760997.1"/>
    </source>
</evidence>
<gene>
    <name evidence="1" type="ORF">ACFQZW_02795</name>
</gene>
<reference evidence="2" key="1">
    <citation type="journal article" date="2019" name="Int. J. Syst. Evol. Microbiol.">
        <title>The Global Catalogue of Microorganisms (GCM) 10K type strain sequencing project: providing services to taxonomists for standard genome sequencing and annotation.</title>
        <authorList>
            <consortium name="The Broad Institute Genomics Platform"/>
            <consortium name="The Broad Institute Genome Sequencing Center for Infectious Disease"/>
            <person name="Wu L."/>
            <person name="Ma J."/>
        </authorList>
    </citation>
    <scope>NUCLEOTIDE SEQUENCE [LARGE SCALE GENOMIC DNA]</scope>
    <source>
        <strain evidence="2">CCUG 60022</strain>
    </source>
</reference>
<name>A0ABW2Z2G3_9FLAO</name>
<organism evidence="1 2">
    <name type="scientific">Lutibacter aestuarii</name>
    <dbReference type="NCBI Taxonomy" id="861111"/>
    <lineage>
        <taxon>Bacteria</taxon>
        <taxon>Pseudomonadati</taxon>
        <taxon>Bacteroidota</taxon>
        <taxon>Flavobacteriia</taxon>
        <taxon>Flavobacteriales</taxon>
        <taxon>Flavobacteriaceae</taxon>
        <taxon>Lutibacter</taxon>
    </lineage>
</organism>
<dbReference type="InterPro" id="IPR029068">
    <property type="entry name" value="Glyas_Bleomycin-R_OHBP_Dase"/>
</dbReference>
<dbReference type="Gene3D" id="3.10.180.10">
    <property type="entry name" value="2,3-Dihydroxybiphenyl 1,2-Dioxygenase, domain 1"/>
    <property type="match status" value="1"/>
</dbReference>
<protein>
    <submittedName>
        <fullName evidence="1">VOC family protein</fullName>
    </submittedName>
</protein>
<dbReference type="RefSeq" id="WP_298285534.1">
    <property type="nucleotide sequence ID" value="NZ_JBHTIC010000005.1"/>
</dbReference>
<dbReference type="SUPFAM" id="SSF54593">
    <property type="entry name" value="Glyoxalase/Bleomycin resistance protein/Dihydroxybiphenyl dioxygenase"/>
    <property type="match status" value="1"/>
</dbReference>
<dbReference type="Proteomes" id="UP001597032">
    <property type="component" value="Unassembled WGS sequence"/>
</dbReference>
<keyword evidence="2" id="KW-1185">Reference proteome</keyword>